<organism evidence="1 2">
    <name type="scientific">Phialemonium atrogriseum</name>
    <dbReference type="NCBI Taxonomy" id="1093897"/>
    <lineage>
        <taxon>Eukaryota</taxon>
        <taxon>Fungi</taxon>
        <taxon>Dikarya</taxon>
        <taxon>Ascomycota</taxon>
        <taxon>Pezizomycotina</taxon>
        <taxon>Sordariomycetes</taxon>
        <taxon>Sordariomycetidae</taxon>
        <taxon>Cephalothecales</taxon>
        <taxon>Cephalothecaceae</taxon>
        <taxon>Phialemonium</taxon>
    </lineage>
</organism>
<gene>
    <name evidence="1" type="ORF">QBC33DRAFT_510107</name>
</gene>
<dbReference type="Proteomes" id="UP001244011">
    <property type="component" value="Unassembled WGS sequence"/>
</dbReference>
<dbReference type="GeneID" id="85308932"/>
<dbReference type="AlphaFoldDB" id="A0AAJ0CBK5"/>
<keyword evidence="2" id="KW-1185">Reference proteome</keyword>
<evidence type="ECO:0000313" key="2">
    <source>
        <dbReference type="Proteomes" id="UP001244011"/>
    </source>
</evidence>
<protein>
    <submittedName>
        <fullName evidence="1">Uncharacterized protein</fullName>
    </submittedName>
</protein>
<evidence type="ECO:0000313" key="1">
    <source>
        <dbReference type="EMBL" id="KAK1772219.1"/>
    </source>
</evidence>
<dbReference type="RefSeq" id="XP_060288432.1">
    <property type="nucleotide sequence ID" value="XM_060425745.1"/>
</dbReference>
<reference evidence="1" key="1">
    <citation type="submission" date="2023-06" db="EMBL/GenBank/DDBJ databases">
        <title>Genome-scale phylogeny and comparative genomics of the fungal order Sordariales.</title>
        <authorList>
            <consortium name="Lawrence Berkeley National Laboratory"/>
            <person name="Hensen N."/>
            <person name="Bonometti L."/>
            <person name="Westerberg I."/>
            <person name="Brannstrom I.O."/>
            <person name="Guillou S."/>
            <person name="Cros-Aarteil S."/>
            <person name="Calhoun S."/>
            <person name="Haridas S."/>
            <person name="Kuo A."/>
            <person name="Mondo S."/>
            <person name="Pangilinan J."/>
            <person name="Riley R."/>
            <person name="Labutti K."/>
            <person name="Andreopoulos B."/>
            <person name="Lipzen A."/>
            <person name="Chen C."/>
            <person name="Yanf M."/>
            <person name="Daum C."/>
            <person name="Ng V."/>
            <person name="Clum A."/>
            <person name="Steindorff A."/>
            <person name="Ohm R."/>
            <person name="Martin F."/>
            <person name="Silar P."/>
            <person name="Natvig D."/>
            <person name="Lalanne C."/>
            <person name="Gautier V."/>
            <person name="Ament-Velasquez S.L."/>
            <person name="Kruys A."/>
            <person name="Hutchinson M.I."/>
            <person name="Powell A.J."/>
            <person name="Barry K."/>
            <person name="Miller A.N."/>
            <person name="Grigoriev I.V."/>
            <person name="Debuchy R."/>
            <person name="Gladieux P."/>
            <person name="Thoren M.H."/>
            <person name="Johannesson H."/>
        </authorList>
    </citation>
    <scope>NUCLEOTIDE SEQUENCE</scope>
    <source>
        <strain evidence="1">8032-3</strain>
    </source>
</reference>
<dbReference type="EMBL" id="MU838997">
    <property type="protein sequence ID" value="KAK1772219.1"/>
    <property type="molecule type" value="Genomic_DNA"/>
</dbReference>
<sequence length="474" mass="50614">MADFSANIRRGITSGGVGYLARYNKTPPLAVSGTANSSTWGSSRILRPLHQNSYPALSTAWKEGLKTRMVDALDQAHVKFTMIGIFGIGRTPAAPAENDIPDHDDVALVLSVKPASLTIKGAVDGIEMLGHILSSLADLSSTSQLWASGLDDIEIMEGLTARYNHPPWLAFEDTYGATPSLGGSVGPAVSGIASQSGSLGFYVQLDLVKTQKRVFLGMGYHHVLAPAIQADGNGAAHGSDAFRMIESPSHADHVYIPKDTLTHEARQSRQQLDEAQTFRRPIGPILVTSGLTQVSASHSCRLDWGAIILDGTRFSNGYSNNAPQHLIKYLCDIGYNPAKAERDNRVFKIGRTTGPTKGIWHSFRVITREYDDSTGKLVVESEEPVVLPVTRDDIAFAGPGDSGALVYGALGAPVGMVWGGMRNTANRAEADAEFEGVDMSNACFFTPLDAVLESLSAVVEAEYGKGNVSLSLVA</sequence>
<accession>A0AAJ0CBK5</accession>
<comment type="caution">
    <text evidence="1">The sequence shown here is derived from an EMBL/GenBank/DDBJ whole genome shotgun (WGS) entry which is preliminary data.</text>
</comment>
<name>A0AAJ0CBK5_9PEZI</name>
<proteinExistence type="predicted"/>